<evidence type="ECO:0000313" key="1">
    <source>
        <dbReference type="EMBL" id="UTF53020.1"/>
    </source>
</evidence>
<dbReference type="Pfam" id="PF19104">
    <property type="entry name" value="DUF5791"/>
    <property type="match status" value="1"/>
</dbReference>
<evidence type="ECO:0000313" key="2">
    <source>
        <dbReference type="Proteomes" id="UP001056855"/>
    </source>
</evidence>
<name>A0A9E7STZ4_9EURY</name>
<accession>A0A9E7STZ4</accession>
<gene>
    <name evidence="1" type="ORF">NGM29_14750</name>
</gene>
<keyword evidence="2" id="KW-1185">Reference proteome</keyword>
<dbReference type="GeneID" id="73291330"/>
<dbReference type="InterPro" id="IPR043809">
    <property type="entry name" value="DUF5791"/>
</dbReference>
<dbReference type="RefSeq" id="WP_254157146.1">
    <property type="nucleotide sequence ID" value="NZ_CP100355.1"/>
</dbReference>
<sequence length="141" mass="15663">MFYEQRLSVPDTRDSLRTEYDDDLRSALEHAGLEQAEIETDVDRLKLEALRDGEAPDLTLEEAAQIQSLQDGEPDPETIVELAGEHLLLGMTTAVVDVDTLAADLDGGLGATEIQQKIERRAPMTFEEYVAIQYAIVDRGM</sequence>
<proteinExistence type="predicted"/>
<reference evidence="1" key="1">
    <citation type="submission" date="2022-06" db="EMBL/GenBank/DDBJ databases">
        <title>Diverse halophilic archaea isolated from saline environments.</title>
        <authorList>
            <person name="Cui H.-L."/>
        </authorList>
    </citation>
    <scope>NUCLEOTIDE SEQUENCE</scope>
    <source>
        <strain evidence="1">WLHS1</strain>
    </source>
</reference>
<protein>
    <submittedName>
        <fullName evidence="1">DUF5791 family protein</fullName>
    </submittedName>
</protein>
<organism evidence="1 2">
    <name type="scientific">Natronosalvus rutilus</name>
    <dbReference type="NCBI Taxonomy" id="2953753"/>
    <lineage>
        <taxon>Archaea</taxon>
        <taxon>Methanobacteriati</taxon>
        <taxon>Methanobacteriota</taxon>
        <taxon>Stenosarchaea group</taxon>
        <taxon>Halobacteria</taxon>
        <taxon>Halobacteriales</taxon>
        <taxon>Natrialbaceae</taxon>
        <taxon>Natronosalvus</taxon>
    </lineage>
</organism>
<dbReference type="Proteomes" id="UP001056855">
    <property type="component" value="Chromosome"/>
</dbReference>
<dbReference type="AlphaFoldDB" id="A0A9E7STZ4"/>
<dbReference type="KEGG" id="sawl:NGM29_14750"/>
<dbReference type="EMBL" id="CP100355">
    <property type="protein sequence ID" value="UTF53020.1"/>
    <property type="molecule type" value="Genomic_DNA"/>
</dbReference>